<keyword evidence="3" id="KW-1185">Reference proteome</keyword>
<keyword evidence="1" id="KW-0472">Membrane</keyword>
<feature type="transmembrane region" description="Helical" evidence="1">
    <location>
        <begin position="72"/>
        <end position="91"/>
    </location>
</feature>
<dbReference type="EMBL" id="ATFC01000001">
    <property type="protein sequence ID" value="EPF47795.1"/>
    <property type="molecule type" value="Genomic_DNA"/>
</dbReference>
<comment type="caution">
    <text evidence="2">The sequence shown here is derived from an EMBL/GenBank/DDBJ whole genome shotgun (WGS) entry which is preliminary data.</text>
</comment>
<reference evidence="2 3" key="1">
    <citation type="submission" date="2013-04" db="EMBL/GenBank/DDBJ databases">
        <title>The Genome Sequence of Treponema vincentii F0403.</title>
        <authorList>
            <consortium name="The Broad Institute Genomics Platform"/>
            <person name="Earl A."/>
            <person name="Ward D."/>
            <person name="Feldgarden M."/>
            <person name="Gevers D."/>
            <person name="Leonetti C."/>
            <person name="Izard J."/>
            <person name="Walker B."/>
            <person name="Young S."/>
            <person name="Zeng Q."/>
            <person name="Gargeya S."/>
            <person name="Fitzgerald M."/>
            <person name="Haas B."/>
            <person name="Abouelleil A."/>
            <person name="Allen A.W."/>
            <person name="Alvarado L."/>
            <person name="Arachchi H.M."/>
            <person name="Berlin A.M."/>
            <person name="Chapman S.B."/>
            <person name="Gainer-Dewar J."/>
            <person name="Goldberg J."/>
            <person name="Griggs A."/>
            <person name="Gujja S."/>
            <person name="Hansen M."/>
            <person name="Howarth C."/>
            <person name="Imamovic A."/>
            <person name="Ireland A."/>
            <person name="Larimer J."/>
            <person name="McCowan C."/>
            <person name="Murphy C."/>
            <person name="Pearson M."/>
            <person name="Poon T.W."/>
            <person name="Priest M."/>
            <person name="Roberts A."/>
            <person name="Saif S."/>
            <person name="Shea T."/>
            <person name="Sisk P."/>
            <person name="Sykes S."/>
            <person name="Wortman J."/>
            <person name="Nusbaum C."/>
            <person name="Birren B."/>
        </authorList>
    </citation>
    <scope>NUCLEOTIDE SEQUENCE [LARGE SCALE GENOMIC DNA]</scope>
    <source>
        <strain evidence="2 3">F0403</strain>
    </source>
</reference>
<keyword evidence="1" id="KW-1133">Transmembrane helix</keyword>
<evidence type="ECO:0000313" key="3">
    <source>
        <dbReference type="Proteomes" id="UP000014605"/>
    </source>
</evidence>
<proteinExistence type="predicted"/>
<protein>
    <submittedName>
        <fullName evidence="2">Uncharacterized protein</fullName>
    </submittedName>
</protein>
<keyword evidence="1" id="KW-0812">Transmembrane</keyword>
<accession>S3LDG2</accession>
<dbReference type="AlphaFoldDB" id="S3LDG2"/>
<sequence>MGRWFLRIFILFLLSICTASIGISFTADYFHTMFSVIGIMFSVSLSQVLTFSFSDITNEDFVKEHRSQLLKIQNTFIGLFSFAALFFFLSLRLNEQCTLGFFIFSYNSFFGLYNIFCLLYFVINFIGLVNLRNEIDDLIRKTKK</sequence>
<feature type="transmembrane region" description="Helical" evidence="1">
    <location>
        <begin position="29"/>
        <end position="51"/>
    </location>
</feature>
<feature type="transmembrane region" description="Helical" evidence="1">
    <location>
        <begin position="111"/>
        <end position="131"/>
    </location>
</feature>
<gene>
    <name evidence="2" type="ORF">HMPREF1222_00054</name>
</gene>
<dbReference type="HOGENOM" id="CLU_1795635_0_0_12"/>
<evidence type="ECO:0000256" key="1">
    <source>
        <dbReference type="SAM" id="Phobius"/>
    </source>
</evidence>
<name>S3LDG2_9SPIR</name>
<dbReference type="Proteomes" id="UP000014605">
    <property type="component" value="Unassembled WGS sequence"/>
</dbReference>
<evidence type="ECO:0000313" key="2">
    <source>
        <dbReference type="EMBL" id="EPF47795.1"/>
    </source>
</evidence>
<organism evidence="2 3">
    <name type="scientific">Treponema vincentii F0403</name>
    <dbReference type="NCBI Taxonomy" id="1125702"/>
    <lineage>
        <taxon>Bacteria</taxon>
        <taxon>Pseudomonadati</taxon>
        <taxon>Spirochaetota</taxon>
        <taxon>Spirochaetia</taxon>
        <taxon>Spirochaetales</taxon>
        <taxon>Treponemataceae</taxon>
        <taxon>Treponema</taxon>
    </lineage>
</organism>